<dbReference type="OrthoDB" id="5636019at2"/>
<dbReference type="AlphaFoldDB" id="A0A0W0TGV4"/>
<feature type="region of interest" description="Disordered" evidence="1">
    <location>
        <begin position="401"/>
        <end position="426"/>
    </location>
</feature>
<evidence type="ECO:0000313" key="3">
    <source>
        <dbReference type="EMBL" id="SPX60398.1"/>
    </source>
</evidence>
<keyword evidence="4" id="KW-1185">Reference proteome</keyword>
<gene>
    <name evidence="2" type="ORF">Lfee_2471</name>
    <name evidence="3" type="ORF">NCTC12022_01122</name>
</gene>
<accession>A0A0W0TGV4</accession>
<dbReference type="Proteomes" id="UP000251942">
    <property type="component" value="Unassembled WGS sequence"/>
</dbReference>
<evidence type="ECO:0000313" key="4">
    <source>
        <dbReference type="Proteomes" id="UP000054698"/>
    </source>
</evidence>
<evidence type="ECO:0000313" key="2">
    <source>
        <dbReference type="EMBL" id="KTC94807.1"/>
    </source>
</evidence>
<reference evidence="3 5" key="2">
    <citation type="submission" date="2018-06" db="EMBL/GenBank/DDBJ databases">
        <authorList>
            <consortium name="Pathogen Informatics"/>
            <person name="Doyle S."/>
        </authorList>
    </citation>
    <scope>NUCLEOTIDE SEQUENCE [LARGE SCALE GENOMIC DNA]</scope>
    <source>
        <strain evidence="3 5">NCTC12022</strain>
    </source>
</reference>
<dbReference type="Proteomes" id="UP000054698">
    <property type="component" value="Unassembled WGS sequence"/>
</dbReference>
<dbReference type="EMBL" id="LNYB01000085">
    <property type="protein sequence ID" value="KTC94807.1"/>
    <property type="molecule type" value="Genomic_DNA"/>
</dbReference>
<protein>
    <submittedName>
        <fullName evidence="2">Uncharacterized protein</fullName>
    </submittedName>
</protein>
<name>A0A0W0TGV4_9GAMM</name>
<proteinExistence type="predicted"/>
<dbReference type="EMBL" id="UASS01000009">
    <property type="protein sequence ID" value="SPX60398.1"/>
    <property type="molecule type" value="Genomic_DNA"/>
</dbReference>
<reference evidence="2 4" key="1">
    <citation type="submission" date="2015-11" db="EMBL/GenBank/DDBJ databases">
        <title>Genomic analysis of 38 Legionella species identifies large and diverse effector repertoires.</title>
        <authorList>
            <person name="Burstein D."/>
            <person name="Amaro F."/>
            <person name="Zusman T."/>
            <person name="Lifshitz Z."/>
            <person name="Cohen O."/>
            <person name="Gilbert J.A."/>
            <person name="Pupko T."/>
            <person name="Shuman H.A."/>
            <person name="Segal G."/>
        </authorList>
    </citation>
    <scope>NUCLEOTIDE SEQUENCE [LARGE SCALE GENOMIC DNA]</scope>
    <source>
        <strain evidence="2 4">WO-44C</strain>
    </source>
</reference>
<sequence length="426" mass="48263">MIIGTFWSQKDSKWVRFVQEGGVVHAESAPAREDNPSLAEAWEPEADGIWSVNYSLEDERPLRNEFYRIKDGILYHDTGITKYGVRILEHYLPSSGWGRYPESMKAKFNPFSDVQGEEVALLPYAQLPLTVEVQLARQEEVERLAEAAREAARQRWAEIKKGDFLGQFIDSVGSEFTSEQNAALYDELSKELLPFPISVYETPADFVELWSQELEDEEGSIRNAIIRAASTTFFDEDFALNPERDNGVRIGLFERKKAFYFAVINAGIRFVRDTFDLAGPEQLEEQIPLDLQVPVLDAQVKISVGQAIYKFFSGLLAGITQYVPNIFNWSKPASREEMAGDNGPEQREHERVVVIDDSMQEKRGLGAASSQESWLSRKKAGELVQGSISYVSSLRSLFWSTSQPTDNTQKHDPSLAGDEPRLEQRF</sequence>
<evidence type="ECO:0000256" key="1">
    <source>
        <dbReference type="SAM" id="MobiDB-lite"/>
    </source>
</evidence>
<dbReference type="PATRIC" id="fig|453.4.peg.2707"/>
<dbReference type="RefSeq" id="WP_058447312.1">
    <property type="nucleotide sequence ID" value="NZ_CAAAHT010000020.1"/>
</dbReference>
<feature type="compositionally biased region" description="Basic and acidic residues" evidence="1">
    <location>
        <begin position="408"/>
        <end position="426"/>
    </location>
</feature>
<evidence type="ECO:0000313" key="5">
    <source>
        <dbReference type="Proteomes" id="UP000251942"/>
    </source>
</evidence>
<organism evidence="2 4">
    <name type="scientific">Legionella feeleii</name>
    <dbReference type="NCBI Taxonomy" id="453"/>
    <lineage>
        <taxon>Bacteria</taxon>
        <taxon>Pseudomonadati</taxon>
        <taxon>Pseudomonadota</taxon>
        <taxon>Gammaproteobacteria</taxon>
        <taxon>Legionellales</taxon>
        <taxon>Legionellaceae</taxon>
        <taxon>Legionella</taxon>
    </lineage>
</organism>
<dbReference type="STRING" id="453.Lfee_2471"/>